<dbReference type="GO" id="GO:0003887">
    <property type="term" value="F:DNA-directed DNA polymerase activity"/>
    <property type="evidence" value="ECO:0007669"/>
    <property type="project" value="UniProtKB-KW"/>
</dbReference>
<reference evidence="9 10" key="1">
    <citation type="submission" date="2019-03" db="EMBL/GenBank/DDBJ databases">
        <authorList>
            <person name="Kim M.K.M."/>
        </authorList>
    </citation>
    <scope>NUCLEOTIDE SEQUENCE [LARGE SCALE GENOMIC DNA]</scope>
    <source>
        <strain evidence="9 10">18JY21-1</strain>
    </source>
</reference>
<dbReference type="InterPro" id="IPR004622">
    <property type="entry name" value="DNA_pol_HolB"/>
</dbReference>
<keyword evidence="5" id="KW-0235">DNA replication</keyword>
<dbReference type="SUPFAM" id="SSF52540">
    <property type="entry name" value="P-loop containing nucleoside triphosphate hydrolases"/>
    <property type="match status" value="1"/>
</dbReference>
<sequence>MSFASIRGQEVAKRLLQSSLKANKLSHAYIFHGPVGTSRKQMAIALAKAIYCLNGVEESCGECIECRKVEHGNHPDLHIVEPDGATIKIDQIRELQKEFAYRATASVDGTKIYIIQHADAMTVQAANSLLKFLEEPISKVVAILITENGHALLPTIRSRAQWVTFVPVPRDLMIEQLLQEGFPNHLIYPAVHLTAGPEAARELITTNWFAEIRNVVIQLTKETLTRFPSSFVTVGQKWSKSDLSDHTDTLFDLLILWLKDIVQLSSGNKEKLVYIDQTDWMTSISYSRDSAEWVRILEKAVELRTRLRSNANPQLLLEKMLVVIQGG</sequence>
<dbReference type="GO" id="GO:0003677">
    <property type="term" value="F:DNA binding"/>
    <property type="evidence" value="ECO:0007669"/>
    <property type="project" value="InterPro"/>
</dbReference>
<organism evidence="9 10">
    <name type="scientific">Paenibacillus albiflavus</name>
    <dbReference type="NCBI Taxonomy" id="2545760"/>
    <lineage>
        <taxon>Bacteria</taxon>
        <taxon>Bacillati</taxon>
        <taxon>Bacillota</taxon>
        <taxon>Bacilli</taxon>
        <taxon>Bacillales</taxon>
        <taxon>Paenibacillaceae</taxon>
        <taxon>Paenibacillus</taxon>
    </lineage>
</organism>
<gene>
    <name evidence="9" type="primary">holB</name>
    <name evidence="9" type="ORF">E0485_23255</name>
</gene>
<dbReference type="InterPro" id="IPR015199">
    <property type="entry name" value="DNA_pol_III_delta_C"/>
</dbReference>
<dbReference type="AlphaFoldDB" id="A0A4R4E2D5"/>
<protein>
    <recommendedName>
        <fullName evidence="2">DNA polymerase III subunit delta'</fullName>
        <ecNumber evidence="1">2.7.7.7</ecNumber>
    </recommendedName>
</protein>
<evidence type="ECO:0000256" key="7">
    <source>
        <dbReference type="ARBA" id="ARBA00049244"/>
    </source>
</evidence>
<evidence type="ECO:0000256" key="2">
    <source>
        <dbReference type="ARBA" id="ARBA00014363"/>
    </source>
</evidence>
<dbReference type="EC" id="2.7.7.7" evidence="1"/>
<name>A0A4R4E2D5_9BACL</name>
<evidence type="ECO:0000256" key="3">
    <source>
        <dbReference type="ARBA" id="ARBA00022679"/>
    </source>
</evidence>
<evidence type="ECO:0000256" key="4">
    <source>
        <dbReference type="ARBA" id="ARBA00022695"/>
    </source>
</evidence>
<evidence type="ECO:0000256" key="5">
    <source>
        <dbReference type="ARBA" id="ARBA00022705"/>
    </source>
</evidence>
<keyword evidence="4 9" id="KW-0548">Nucleotidyltransferase</keyword>
<feature type="domain" description="DNA polymerase III delta subunit C-terminal" evidence="8">
    <location>
        <begin position="244"/>
        <end position="324"/>
    </location>
</feature>
<keyword evidence="3 9" id="KW-0808">Transferase</keyword>
<comment type="catalytic activity">
    <reaction evidence="7">
        <text>DNA(n) + a 2'-deoxyribonucleoside 5'-triphosphate = DNA(n+1) + diphosphate</text>
        <dbReference type="Rhea" id="RHEA:22508"/>
        <dbReference type="Rhea" id="RHEA-COMP:17339"/>
        <dbReference type="Rhea" id="RHEA-COMP:17340"/>
        <dbReference type="ChEBI" id="CHEBI:33019"/>
        <dbReference type="ChEBI" id="CHEBI:61560"/>
        <dbReference type="ChEBI" id="CHEBI:173112"/>
        <dbReference type="EC" id="2.7.7.7"/>
    </reaction>
</comment>
<proteinExistence type="predicted"/>
<evidence type="ECO:0000256" key="6">
    <source>
        <dbReference type="ARBA" id="ARBA00022932"/>
    </source>
</evidence>
<evidence type="ECO:0000313" key="9">
    <source>
        <dbReference type="EMBL" id="TCZ70553.1"/>
    </source>
</evidence>
<dbReference type="Pfam" id="PF13177">
    <property type="entry name" value="DNA_pol3_delta2"/>
    <property type="match status" value="1"/>
</dbReference>
<dbReference type="PANTHER" id="PTHR11669:SF8">
    <property type="entry name" value="DNA POLYMERASE III SUBUNIT DELTA"/>
    <property type="match status" value="1"/>
</dbReference>
<dbReference type="GO" id="GO:0009360">
    <property type="term" value="C:DNA polymerase III complex"/>
    <property type="evidence" value="ECO:0007669"/>
    <property type="project" value="InterPro"/>
</dbReference>
<dbReference type="FunFam" id="3.40.50.300:FF:001255">
    <property type="entry name" value="DNA polymerase III subunit delta"/>
    <property type="match status" value="1"/>
</dbReference>
<dbReference type="Gene3D" id="3.40.50.300">
    <property type="entry name" value="P-loop containing nucleotide triphosphate hydrolases"/>
    <property type="match status" value="1"/>
</dbReference>
<dbReference type="Gene3D" id="1.20.272.10">
    <property type="match status" value="1"/>
</dbReference>
<dbReference type="OrthoDB" id="9810148at2"/>
<evidence type="ECO:0000256" key="1">
    <source>
        <dbReference type="ARBA" id="ARBA00012417"/>
    </source>
</evidence>
<dbReference type="RefSeq" id="WP_132420445.1">
    <property type="nucleotide sequence ID" value="NZ_SKFG01000044.1"/>
</dbReference>
<keyword evidence="6" id="KW-0239">DNA-directed DNA polymerase</keyword>
<dbReference type="EMBL" id="SKFG01000044">
    <property type="protein sequence ID" value="TCZ70553.1"/>
    <property type="molecule type" value="Genomic_DNA"/>
</dbReference>
<dbReference type="NCBIfam" id="TIGR00678">
    <property type="entry name" value="holB"/>
    <property type="match status" value="1"/>
</dbReference>
<evidence type="ECO:0000313" key="10">
    <source>
        <dbReference type="Proteomes" id="UP000295418"/>
    </source>
</evidence>
<dbReference type="GO" id="GO:0008408">
    <property type="term" value="F:3'-5' exonuclease activity"/>
    <property type="evidence" value="ECO:0007669"/>
    <property type="project" value="InterPro"/>
</dbReference>
<keyword evidence="10" id="KW-1185">Reference proteome</keyword>
<dbReference type="InterPro" id="IPR050238">
    <property type="entry name" value="DNA_Rep/Repair_Clamp_Loader"/>
</dbReference>
<dbReference type="GO" id="GO:0006261">
    <property type="term" value="P:DNA-templated DNA replication"/>
    <property type="evidence" value="ECO:0007669"/>
    <property type="project" value="TreeGrafter"/>
</dbReference>
<dbReference type="PANTHER" id="PTHR11669">
    <property type="entry name" value="REPLICATION FACTOR C / DNA POLYMERASE III GAMMA-TAU SUBUNIT"/>
    <property type="match status" value="1"/>
</dbReference>
<accession>A0A4R4E2D5</accession>
<comment type="caution">
    <text evidence="9">The sequence shown here is derived from an EMBL/GenBank/DDBJ whole genome shotgun (WGS) entry which is preliminary data.</text>
</comment>
<dbReference type="Pfam" id="PF09115">
    <property type="entry name" value="DNApol3-delta_C"/>
    <property type="match status" value="1"/>
</dbReference>
<dbReference type="InterPro" id="IPR027417">
    <property type="entry name" value="P-loop_NTPase"/>
</dbReference>
<evidence type="ECO:0000259" key="8">
    <source>
        <dbReference type="Pfam" id="PF09115"/>
    </source>
</evidence>
<dbReference type="Proteomes" id="UP000295418">
    <property type="component" value="Unassembled WGS sequence"/>
</dbReference>